<evidence type="ECO:0000313" key="9">
    <source>
        <dbReference type="Proteomes" id="UP000034246"/>
    </source>
</evidence>
<feature type="domain" description="Cache" evidence="7">
    <location>
        <begin position="78"/>
        <end position="297"/>
    </location>
</feature>
<keyword evidence="5 6" id="KW-0472">Membrane</keyword>
<evidence type="ECO:0000256" key="2">
    <source>
        <dbReference type="ARBA" id="ARBA00022475"/>
    </source>
</evidence>
<protein>
    <recommendedName>
        <fullName evidence="7">Cache domain-containing protein</fullName>
    </recommendedName>
</protein>
<keyword evidence="4 6" id="KW-1133">Transmembrane helix</keyword>
<dbReference type="AlphaFoldDB" id="A0A0G0QKL0"/>
<dbReference type="STRING" id="1618550.UT39_C0013G0013"/>
<dbReference type="Proteomes" id="UP000034246">
    <property type="component" value="Unassembled WGS sequence"/>
</dbReference>
<reference evidence="8 9" key="1">
    <citation type="journal article" date="2015" name="Nature">
        <title>rRNA introns, odd ribosomes, and small enigmatic genomes across a large radiation of phyla.</title>
        <authorList>
            <person name="Brown C.T."/>
            <person name="Hug L.A."/>
            <person name="Thomas B.C."/>
            <person name="Sharon I."/>
            <person name="Castelle C.J."/>
            <person name="Singh A."/>
            <person name="Wilkins M.J."/>
            <person name="Williams K.H."/>
            <person name="Banfield J.F."/>
        </authorList>
    </citation>
    <scope>NUCLEOTIDE SEQUENCE [LARGE SCALE GENOMIC DNA]</scope>
</reference>
<evidence type="ECO:0000256" key="1">
    <source>
        <dbReference type="ARBA" id="ARBA00004651"/>
    </source>
</evidence>
<dbReference type="GO" id="GO:0005886">
    <property type="term" value="C:plasma membrane"/>
    <property type="evidence" value="ECO:0007669"/>
    <property type="project" value="UniProtKB-SubCell"/>
</dbReference>
<dbReference type="EMBL" id="LBWP01000013">
    <property type="protein sequence ID" value="KKR10950.1"/>
    <property type="molecule type" value="Genomic_DNA"/>
</dbReference>
<organism evidence="8 9">
    <name type="scientific">Candidatus Woesebacteria bacterium GW2011_GWA1_39_21</name>
    <dbReference type="NCBI Taxonomy" id="1618550"/>
    <lineage>
        <taxon>Bacteria</taxon>
        <taxon>Candidatus Woeseibacteriota</taxon>
    </lineage>
</organism>
<evidence type="ECO:0000256" key="6">
    <source>
        <dbReference type="SAM" id="Phobius"/>
    </source>
</evidence>
<evidence type="ECO:0000313" key="8">
    <source>
        <dbReference type="EMBL" id="KKR10950.1"/>
    </source>
</evidence>
<accession>A0A0G0QKL0</accession>
<proteinExistence type="predicted"/>
<evidence type="ECO:0000256" key="5">
    <source>
        <dbReference type="ARBA" id="ARBA00023136"/>
    </source>
</evidence>
<keyword evidence="2" id="KW-1003">Cell membrane</keyword>
<feature type="transmembrane region" description="Helical" evidence="6">
    <location>
        <begin position="45"/>
        <end position="63"/>
    </location>
</feature>
<evidence type="ECO:0000256" key="3">
    <source>
        <dbReference type="ARBA" id="ARBA00022692"/>
    </source>
</evidence>
<keyword evidence="3 6" id="KW-0812">Transmembrane</keyword>
<gene>
    <name evidence="8" type="ORF">UT39_C0013G0013</name>
</gene>
<dbReference type="CDD" id="cd12914">
    <property type="entry name" value="PDC1_DGC_like"/>
    <property type="match status" value="1"/>
</dbReference>
<sequence>MPVPNFELPVPNFEGGVLKNERSECILKLLSWVFMVKKKGNNFRILWIALLDVFLIASVFYLITGRVIRSSIETNVFDQELTIARAEASNIKSFVKAVGNSITIIAQSNDIKVGSNLSERVLDDYVSNWRAGGVIAGVVLVDSKGVVRNNSNILGTHSIGTSVADRDYFIWAKSQDRSGNYFVGNPVISRLGASKDQTIVPIASPIFMNGTFQGVVTTSVLLRPLTQEYLNMMKIDNSTNVYLIDENGRVLYENGGPALDEELVKSLNMRVAGRLKSEGRYIAYVPVTLSAQNWLLIVNTSNQKILIHTATFHLRQFLVLLLISCISVGSIIFVHNKSIKA</sequence>
<dbReference type="InterPro" id="IPR033479">
    <property type="entry name" value="dCache_1"/>
</dbReference>
<dbReference type="Gene3D" id="3.30.450.20">
    <property type="entry name" value="PAS domain"/>
    <property type="match status" value="1"/>
</dbReference>
<comment type="subcellular location">
    <subcellularLocation>
        <location evidence="1">Cell membrane</location>
        <topology evidence="1">Multi-pass membrane protein</topology>
    </subcellularLocation>
</comment>
<feature type="transmembrane region" description="Helical" evidence="6">
    <location>
        <begin position="317"/>
        <end position="335"/>
    </location>
</feature>
<dbReference type="Pfam" id="PF02743">
    <property type="entry name" value="dCache_1"/>
    <property type="match status" value="1"/>
</dbReference>
<name>A0A0G0QKL0_9BACT</name>
<evidence type="ECO:0000256" key="4">
    <source>
        <dbReference type="ARBA" id="ARBA00022989"/>
    </source>
</evidence>
<comment type="caution">
    <text evidence="8">The sequence shown here is derived from an EMBL/GenBank/DDBJ whole genome shotgun (WGS) entry which is preliminary data.</text>
</comment>
<evidence type="ECO:0000259" key="7">
    <source>
        <dbReference type="Pfam" id="PF02743"/>
    </source>
</evidence>